<gene>
    <name evidence="8" type="ORF">KKP3000_003144</name>
</gene>
<dbReference type="Pfam" id="PF13087">
    <property type="entry name" value="AAA_12"/>
    <property type="match status" value="1"/>
</dbReference>
<dbReference type="InterPro" id="IPR050534">
    <property type="entry name" value="Coronavir_polyprotein_1ab"/>
</dbReference>
<evidence type="ECO:0000313" key="9">
    <source>
        <dbReference type="Proteomes" id="UP001579974"/>
    </source>
</evidence>
<dbReference type="RefSeq" id="WP_275473377.1">
    <property type="nucleotide sequence ID" value="NZ_CP162940.1"/>
</dbReference>
<keyword evidence="6" id="KW-0175">Coiled coil</keyword>
<dbReference type="Gene3D" id="3.30.870.10">
    <property type="entry name" value="Endonuclease Chain A"/>
    <property type="match status" value="1"/>
</dbReference>
<evidence type="ECO:0000256" key="1">
    <source>
        <dbReference type="ARBA" id="ARBA00007913"/>
    </source>
</evidence>
<comment type="similarity">
    <text evidence="1">Belongs to the DNA2/NAM7 helicase family.</text>
</comment>
<comment type="caution">
    <text evidence="8">The sequence shown here is derived from an EMBL/GenBank/DDBJ whole genome shotgun (WGS) entry which is preliminary data.</text>
</comment>
<dbReference type="InterPro" id="IPR027417">
    <property type="entry name" value="P-loop_NTPase"/>
</dbReference>
<dbReference type="InterPro" id="IPR025202">
    <property type="entry name" value="PLD-like_dom"/>
</dbReference>
<name>A0ABV5ALT2_9BACL</name>
<dbReference type="PANTHER" id="PTHR43788">
    <property type="entry name" value="DNA2/NAM7 HELICASE FAMILY MEMBER"/>
    <property type="match status" value="1"/>
</dbReference>
<feature type="domain" description="PLD phosphodiesterase" evidence="7">
    <location>
        <begin position="1003"/>
        <end position="1025"/>
    </location>
</feature>
<keyword evidence="4" id="KW-0347">Helicase</keyword>
<dbReference type="EMBL" id="JBDXSU010000047">
    <property type="protein sequence ID" value="MFB5193198.1"/>
    <property type="molecule type" value="Genomic_DNA"/>
</dbReference>
<dbReference type="SUPFAM" id="SSF52540">
    <property type="entry name" value="P-loop containing nucleoside triphosphate hydrolases"/>
    <property type="match status" value="1"/>
</dbReference>
<organism evidence="8 9">
    <name type="scientific">Alicyclobacillus fastidiosus</name>
    <dbReference type="NCBI Taxonomy" id="392011"/>
    <lineage>
        <taxon>Bacteria</taxon>
        <taxon>Bacillati</taxon>
        <taxon>Bacillota</taxon>
        <taxon>Bacilli</taxon>
        <taxon>Bacillales</taxon>
        <taxon>Alicyclobacillaceae</taxon>
        <taxon>Alicyclobacillus</taxon>
    </lineage>
</organism>
<dbReference type="InterPro" id="IPR047187">
    <property type="entry name" value="SF1_C_Upf1"/>
</dbReference>
<sequence>MGDNKTQKLIKAWLQFMDLEENQKIEVPPQDCLDPKEDEWSLKGNMLRLSEHVFQRLKRAYQTEHSGDGAENARGIYVTFPLLEGFRQMRIPLFGISMDEILQGEYTEDGWDLTQQPSFCAMRNMVASFDVLTEDNIADLDANANPLSLLSAVATKHFSKKIHSLWELYEVIGAWIKGRHTERLYVFWRSETVVAKNLKTDLNDALKSELKNMPLVEQLLYGKLPQDPGQRFVYGRLGKIPAKTQREALVHQYNHALTVVQGPPGSGKTTLIMNAIASYVAHSYLGQRSKLPIVITSSTNKAVDNVRDKFQEMELGDYYLELGSAQKSQAAKKLISAMIETLQSTTDEDLSRKIKDNKSRITSITNQIWGQTDTALEERKSVESRITKLEKSLERLTEQFGRLTVPELDSSALEEGLKYLQALISQLQGRSIVSKLLRGKGLSVEEIELGTKAVTCLRASGAVVGEQTEDLLTPQQWMKLWNDMKAVKSAWVEKTETKEKIAQVQETMRSEKEALQKLQDSISVAEQQLYSEDIHALQERLFYEIVAHNRLIAQQNKQSVVVALNRYQEYMDGKGTVSKDDLYWVFMCFPCIGTTLHSFRRCFPFAPSLIGKLIVDEAGMISINQLFPAVCRAETMLVVGDTKQLEPVVTVAVEDQQRYRDNAFYAQGLTDDDYYAYSPLSPGTATSHHIASGVTRNGQSGEIGLKEHFRCVPPLAKCFDEIANYDLIIQKKDITTPFGVNLLGYHVDGFALRNYTNPMEAEGILQVMDHLLSNGYKLDDIGIISPFRNHIDALRLMICNKYHLPLKEGFAKEQIGTVHTFQGAERRVILFSTVLGYGPVQGLRMFEKPNLLNVAISRAQDLFILVGNTNVIHGVKNRYLDILMKHILANGKLVHLAEEVKEEKYPVTRLIQNCQHITVMERAIKDAKEEVIVIAPWLRQQPVDQFLNVVKDAPYHPKVHVLYGYDRFDKREPLEKMDDFVRTIQNTGGSVQNYATGPQRGTHEKIMIVDRRYAIVGSWNWLSHGYGDRCKEEFEDLKARKVMIRNETSVVTQDKNVISKLLERFQPVIEKA</sequence>
<accession>A0ABV5ALT2</accession>
<evidence type="ECO:0000256" key="5">
    <source>
        <dbReference type="ARBA" id="ARBA00022840"/>
    </source>
</evidence>
<evidence type="ECO:0000313" key="8">
    <source>
        <dbReference type="EMBL" id="MFB5193198.1"/>
    </source>
</evidence>
<dbReference type="PANTHER" id="PTHR43788:SF8">
    <property type="entry name" value="DNA-BINDING PROTEIN SMUBP-2"/>
    <property type="match status" value="1"/>
</dbReference>
<dbReference type="Gene3D" id="3.40.50.300">
    <property type="entry name" value="P-loop containing nucleotide triphosphate hydrolases"/>
    <property type="match status" value="3"/>
</dbReference>
<proteinExistence type="inferred from homology"/>
<keyword evidence="2" id="KW-0547">Nucleotide-binding</keyword>
<protein>
    <submittedName>
        <fullName evidence="8">AAA domain-containing protein</fullName>
    </submittedName>
</protein>
<feature type="coiled-coil region" evidence="6">
    <location>
        <begin position="494"/>
        <end position="528"/>
    </location>
</feature>
<keyword evidence="9" id="KW-1185">Reference proteome</keyword>
<dbReference type="InterPro" id="IPR001736">
    <property type="entry name" value="PLipase_D/transphosphatidylase"/>
</dbReference>
<keyword evidence="5" id="KW-0067">ATP-binding</keyword>
<evidence type="ECO:0000259" key="7">
    <source>
        <dbReference type="PROSITE" id="PS50035"/>
    </source>
</evidence>
<dbReference type="InterPro" id="IPR041677">
    <property type="entry name" value="DNA2/NAM7_AAA_11"/>
</dbReference>
<evidence type="ECO:0000256" key="6">
    <source>
        <dbReference type="SAM" id="Coils"/>
    </source>
</evidence>
<dbReference type="Pfam" id="PF13091">
    <property type="entry name" value="PLDc_2"/>
    <property type="match status" value="1"/>
</dbReference>
<dbReference type="CDD" id="cd18808">
    <property type="entry name" value="SF1_C_Upf1"/>
    <property type="match status" value="1"/>
</dbReference>
<dbReference type="Pfam" id="PF13086">
    <property type="entry name" value="AAA_11"/>
    <property type="match status" value="1"/>
</dbReference>
<dbReference type="SUPFAM" id="SSF56024">
    <property type="entry name" value="Phospholipase D/nuclease"/>
    <property type="match status" value="1"/>
</dbReference>
<dbReference type="InterPro" id="IPR041679">
    <property type="entry name" value="DNA2/NAM7-like_C"/>
</dbReference>
<evidence type="ECO:0000256" key="2">
    <source>
        <dbReference type="ARBA" id="ARBA00022741"/>
    </source>
</evidence>
<evidence type="ECO:0000256" key="4">
    <source>
        <dbReference type="ARBA" id="ARBA00022806"/>
    </source>
</evidence>
<reference evidence="8 9" key="1">
    <citation type="journal article" date="2024" name="Int. J. Mol. Sci.">
        <title>Exploration of Alicyclobacillus spp. Genome in Search of Antibiotic Resistance.</title>
        <authorList>
            <person name="Bucka-Kolendo J."/>
            <person name="Kiousi D.E."/>
            <person name="Dekowska A."/>
            <person name="Mikolajczuk-Szczyrba A."/>
            <person name="Karadedos D.M."/>
            <person name="Michael P."/>
            <person name="Galanis A."/>
            <person name="Sokolowska B."/>
        </authorList>
    </citation>
    <scope>NUCLEOTIDE SEQUENCE [LARGE SCALE GENOMIC DNA]</scope>
    <source>
        <strain evidence="8 9">KKP 3000</strain>
    </source>
</reference>
<keyword evidence="3" id="KW-0378">Hydrolase</keyword>
<evidence type="ECO:0000256" key="3">
    <source>
        <dbReference type="ARBA" id="ARBA00022801"/>
    </source>
</evidence>
<dbReference type="Proteomes" id="UP001579974">
    <property type="component" value="Unassembled WGS sequence"/>
</dbReference>
<dbReference type="PROSITE" id="PS50035">
    <property type="entry name" value="PLD"/>
    <property type="match status" value="1"/>
</dbReference>